<feature type="compositionally biased region" description="Polar residues" evidence="1">
    <location>
        <begin position="21"/>
        <end position="30"/>
    </location>
</feature>
<name>A0A4Q4MFA6_9PLEO</name>
<sequence>MDEMPATEPYEPYQHAVPSHSDATSATNSIPPKLAQVLPRLRTPGITPTWITDSLVPMIKLAYGSNLTQTEFDDGTWSEVIEKTDLLIQAMDRANVDDSFIQTYYEALRTRNRDFNEDMITIEGASKDSNREFCEILADKGGDFAIAMLMVLRTMENVADGDGSNETESSEETGGEEGKSKTEGTSGRKSKTEGTSGTKDDTAHNSGDATEVMGESTNSSKRGRKKRKVAKGLGGSRAI</sequence>
<gene>
    <name evidence="2" type="ORF">AA0114_g7021</name>
</gene>
<feature type="compositionally biased region" description="Acidic residues" evidence="1">
    <location>
        <begin position="163"/>
        <end position="175"/>
    </location>
</feature>
<evidence type="ECO:0000256" key="1">
    <source>
        <dbReference type="SAM" id="MobiDB-lite"/>
    </source>
</evidence>
<dbReference type="Proteomes" id="UP000292402">
    <property type="component" value="Unassembled WGS sequence"/>
</dbReference>
<comment type="caution">
    <text evidence="2">The sequence shown here is derived from an EMBL/GenBank/DDBJ whole genome shotgun (WGS) entry which is preliminary data.</text>
</comment>
<evidence type="ECO:0000313" key="3">
    <source>
        <dbReference type="Proteomes" id="UP000292402"/>
    </source>
</evidence>
<organism evidence="2 3">
    <name type="scientific">Alternaria tenuissima</name>
    <dbReference type="NCBI Taxonomy" id="119927"/>
    <lineage>
        <taxon>Eukaryota</taxon>
        <taxon>Fungi</taxon>
        <taxon>Dikarya</taxon>
        <taxon>Ascomycota</taxon>
        <taxon>Pezizomycotina</taxon>
        <taxon>Dothideomycetes</taxon>
        <taxon>Pleosporomycetidae</taxon>
        <taxon>Pleosporales</taxon>
        <taxon>Pleosporineae</taxon>
        <taxon>Pleosporaceae</taxon>
        <taxon>Alternaria</taxon>
        <taxon>Alternaria sect. Alternaria</taxon>
        <taxon>Alternaria alternata complex</taxon>
    </lineage>
</organism>
<proteinExistence type="predicted"/>
<feature type="compositionally biased region" description="Basic residues" evidence="1">
    <location>
        <begin position="221"/>
        <end position="230"/>
    </location>
</feature>
<dbReference type="EMBL" id="PDXA01000022">
    <property type="protein sequence ID" value="RYN48608.1"/>
    <property type="molecule type" value="Genomic_DNA"/>
</dbReference>
<protein>
    <submittedName>
        <fullName evidence="2">Uncharacterized protein</fullName>
    </submittedName>
</protein>
<reference evidence="3" key="1">
    <citation type="journal article" date="2019" name="bioRxiv">
        <title>Genomics, evolutionary history and diagnostics of the Alternaria alternata species group including apple and Asian pear pathotypes.</title>
        <authorList>
            <person name="Armitage A.D."/>
            <person name="Cockerton H.M."/>
            <person name="Sreenivasaprasad S."/>
            <person name="Woodhall J.W."/>
            <person name="Lane C.R."/>
            <person name="Harrison R.J."/>
            <person name="Clarkson J.P."/>
        </authorList>
    </citation>
    <scope>NUCLEOTIDE SEQUENCE [LARGE SCALE GENOMIC DNA]</scope>
    <source>
        <strain evidence="3">FERA 1082</strain>
    </source>
</reference>
<feature type="region of interest" description="Disordered" evidence="1">
    <location>
        <begin position="159"/>
        <end position="239"/>
    </location>
</feature>
<accession>A0A4Q4MFA6</accession>
<dbReference type="AlphaFoldDB" id="A0A4Q4MFA6"/>
<feature type="region of interest" description="Disordered" evidence="1">
    <location>
        <begin position="1"/>
        <end position="30"/>
    </location>
</feature>
<evidence type="ECO:0000313" key="2">
    <source>
        <dbReference type="EMBL" id="RYN48608.1"/>
    </source>
</evidence>